<dbReference type="EMBL" id="BAAANY010000003">
    <property type="protein sequence ID" value="GAA1663570.1"/>
    <property type="molecule type" value="Genomic_DNA"/>
</dbReference>
<gene>
    <name evidence="10" type="ORF">GCM10009765_11340</name>
</gene>
<evidence type="ECO:0000313" key="11">
    <source>
        <dbReference type="Proteomes" id="UP001500618"/>
    </source>
</evidence>
<dbReference type="PANTHER" id="PTHR30582:SF2">
    <property type="entry name" value="L,D-TRANSPEPTIDASE YCIB-RELATED"/>
    <property type="match status" value="1"/>
</dbReference>
<keyword evidence="3 6" id="KW-0133">Cell shape</keyword>
<evidence type="ECO:0000259" key="9">
    <source>
        <dbReference type="PROSITE" id="PS52029"/>
    </source>
</evidence>
<keyword evidence="8" id="KW-0732">Signal</keyword>
<dbReference type="InterPro" id="IPR050979">
    <property type="entry name" value="LD-transpeptidase"/>
</dbReference>
<sequence length="276" mass="29161">MARRTVIGLAVAATVALTLTGAGVAYATGVIPFGPAISAETQQNSITPEAPDTPATPELPPSPAPRPSPSSAPSTKSLSCAETGPAQAAVERYLDSHSGYGAVSVDGKQSARDCAAIAKFQQRFRIMPAKGYAGKVTGTIARRLAAANLEKCDTRSYRFTVCVDLTSQTMWVHSAGKVVFGPTPIRTGRAGLATPPGHFSVADKKKSTISSYFKVRLPYWQRFHADMGFHQTTTYLYEGDSPGSHGCINLLRGDASKLYSMTASGSHVHIFGKKPA</sequence>
<evidence type="ECO:0000256" key="8">
    <source>
        <dbReference type="SAM" id="SignalP"/>
    </source>
</evidence>
<feature type="compositionally biased region" description="Pro residues" evidence="7">
    <location>
        <begin position="57"/>
        <end position="70"/>
    </location>
</feature>
<feature type="signal peptide" evidence="8">
    <location>
        <begin position="1"/>
        <end position="27"/>
    </location>
</feature>
<feature type="domain" description="L,D-TPase catalytic" evidence="9">
    <location>
        <begin position="159"/>
        <end position="271"/>
    </location>
</feature>
<feature type="compositionally biased region" description="Low complexity" evidence="7">
    <location>
        <begin position="47"/>
        <end position="56"/>
    </location>
</feature>
<dbReference type="PANTHER" id="PTHR30582">
    <property type="entry name" value="L,D-TRANSPEPTIDASE"/>
    <property type="match status" value="1"/>
</dbReference>
<dbReference type="CDD" id="cd16913">
    <property type="entry name" value="YkuD_like"/>
    <property type="match status" value="1"/>
</dbReference>
<dbReference type="Proteomes" id="UP001500618">
    <property type="component" value="Unassembled WGS sequence"/>
</dbReference>
<dbReference type="Pfam" id="PF03734">
    <property type="entry name" value="YkuD"/>
    <property type="match status" value="1"/>
</dbReference>
<evidence type="ECO:0000256" key="2">
    <source>
        <dbReference type="ARBA" id="ARBA00022679"/>
    </source>
</evidence>
<evidence type="ECO:0000256" key="3">
    <source>
        <dbReference type="ARBA" id="ARBA00022960"/>
    </source>
</evidence>
<keyword evidence="11" id="KW-1185">Reference proteome</keyword>
<reference evidence="10 11" key="1">
    <citation type="journal article" date="2019" name="Int. J. Syst. Evol. Microbiol.">
        <title>The Global Catalogue of Microorganisms (GCM) 10K type strain sequencing project: providing services to taxonomists for standard genome sequencing and annotation.</title>
        <authorList>
            <consortium name="The Broad Institute Genomics Platform"/>
            <consortium name="The Broad Institute Genome Sequencing Center for Infectious Disease"/>
            <person name="Wu L."/>
            <person name="Ma J."/>
        </authorList>
    </citation>
    <scope>NUCLEOTIDE SEQUENCE [LARGE SCALE GENOMIC DNA]</scope>
    <source>
        <strain evidence="10 11">JCM 14718</strain>
    </source>
</reference>
<keyword evidence="5 6" id="KW-0961">Cell wall biogenesis/degradation</keyword>
<dbReference type="Gene3D" id="2.40.440.10">
    <property type="entry name" value="L,D-transpeptidase catalytic domain-like"/>
    <property type="match status" value="1"/>
</dbReference>
<proteinExistence type="predicted"/>
<name>A0ABN2G1V2_9ACTN</name>
<evidence type="ECO:0000313" key="10">
    <source>
        <dbReference type="EMBL" id="GAA1663570.1"/>
    </source>
</evidence>
<keyword evidence="4 6" id="KW-0573">Peptidoglycan synthesis</keyword>
<dbReference type="PROSITE" id="PS52029">
    <property type="entry name" value="LD_TPASE"/>
    <property type="match status" value="1"/>
</dbReference>
<comment type="caution">
    <text evidence="10">The sequence shown here is derived from an EMBL/GenBank/DDBJ whole genome shotgun (WGS) entry which is preliminary data.</text>
</comment>
<dbReference type="InterPro" id="IPR005490">
    <property type="entry name" value="LD_TPept_cat_dom"/>
</dbReference>
<evidence type="ECO:0000256" key="6">
    <source>
        <dbReference type="PROSITE-ProRule" id="PRU01373"/>
    </source>
</evidence>
<dbReference type="RefSeq" id="WP_344307756.1">
    <property type="nucleotide sequence ID" value="NZ_BAAANY010000003.1"/>
</dbReference>
<comment type="pathway">
    <text evidence="1 6">Cell wall biogenesis; peptidoglycan biosynthesis.</text>
</comment>
<dbReference type="InterPro" id="IPR038063">
    <property type="entry name" value="Transpep_catalytic_dom"/>
</dbReference>
<feature type="active site" description="Proton donor/acceptor" evidence="6">
    <location>
        <position position="230"/>
    </location>
</feature>
<organism evidence="10 11">
    <name type="scientific">Fodinicola feengrottensis</name>
    <dbReference type="NCBI Taxonomy" id="435914"/>
    <lineage>
        <taxon>Bacteria</taxon>
        <taxon>Bacillati</taxon>
        <taxon>Actinomycetota</taxon>
        <taxon>Actinomycetes</taxon>
        <taxon>Mycobacteriales</taxon>
        <taxon>Fodinicola</taxon>
    </lineage>
</organism>
<feature type="active site" description="Nucleophile" evidence="6">
    <location>
        <position position="247"/>
    </location>
</feature>
<keyword evidence="2" id="KW-0808">Transferase</keyword>
<evidence type="ECO:0000256" key="4">
    <source>
        <dbReference type="ARBA" id="ARBA00022984"/>
    </source>
</evidence>
<feature type="region of interest" description="Disordered" evidence="7">
    <location>
        <begin position="46"/>
        <end position="81"/>
    </location>
</feature>
<feature type="chain" id="PRO_5045398480" description="L,D-TPase catalytic domain-containing protein" evidence="8">
    <location>
        <begin position="28"/>
        <end position="276"/>
    </location>
</feature>
<accession>A0ABN2G1V2</accession>
<protein>
    <recommendedName>
        <fullName evidence="9">L,D-TPase catalytic domain-containing protein</fullName>
    </recommendedName>
</protein>
<evidence type="ECO:0000256" key="7">
    <source>
        <dbReference type="SAM" id="MobiDB-lite"/>
    </source>
</evidence>
<evidence type="ECO:0000256" key="5">
    <source>
        <dbReference type="ARBA" id="ARBA00023316"/>
    </source>
</evidence>
<dbReference type="SUPFAM" id="SSF141523">
    <property type="entry name" value="L,D-transpeptidase catalytic domain-like"/>
    <property type="match status" value="1"/>
</dbReference>
<evidence type="ECO:0000256" key="1">
    <source>
        <dbReference type="ARBA" id="ARBA00004752"/>
    </source>
</evidence>